<dbReference type="PANTHER" id="PTHR37953">
    <property type="entry name" value="UPF0127 PROTEIN MJ1496"/>
    <property type="match status" value="1"/>
</dbReference>
<evidence type="ECO:0008006" key="3">
    <source>
        <dbReference type="Google" id="ProtNLM"/>
    </source>
</evidence>
<dbReference type="InterPro" id="IPR003795">
    <property type="entry name" value="DUF192"/>
</dbReference>
<evidence type="ECO:0000313" key="2">
    <source>
        <dbReference type="Proteomes" id="UP000178288"/>
    </source>
</evidence>
<evidence type="ECO:0000313" key="1">
    <source>
        <dbReference type="EMBL" id="OHB14067.1"/>
    </source>
</evidence>
<proteinExistence type="predicted"/>
<protein>
    <recommendedName>
        <fullName evidence="3">DUF192 domain-containing protein</fullName>
    </recommendedName>
</protein>
<dbReference type="Gene3D" id="2.60.120.1140">
    <property type="entry name" value="Protein of unknown function DUF192"/>
    <property type="match status" value="1"/>
</dbReference>
<dbReference type="Proteomes" id="UP000178288">
    <property type="component" value="Unassembled WGS sequence"/>
</dbReference>
<reference evidence="1 2" key="1">
    <citation type="journal article" date="2016" name="Nat. Commun.">
        <title>Thousands of microbial genomes shed light on interconnected biogeochemical processes in an aquifer system.</title>
        <authorList>
            <person name="Anantharaman K."/>
            <person name="Brown C.T."/>
            <person name="Hug L.A."/>
            <person name="Sharon I."/>
            <person name="Castelle C.J."/>
            <person name="Probst A.J."/>
            <person name="Thomas B.C."/>
            <person name="Singh A."/>
            <person name="Wilkins M.J."/>
            <person name="Karaoz U."/>
            <person name="Brodie E.L."/>
            <person name="Williams K.H."/>
            <person name="Hubbard S.S."/>
            <person name="Banfield J.F."/>
        </authorList>
    </citation>
    <scope>NUCLEOTIDE SEQUENCE [LARGE SCALE GENOMIC DNA]</scope>
</reference>
<accession>A0A1G2UXG1</accession>
<dbReference type="EMBL" id="MHWV01000013">
    <property type="protein sequence ID" value="OHB14067.1"/>
    <property type="molecule type" value="Genomic_DNA"/>
</dbReference>
<gene>
    <name evidence="1" type="ORF">A3G05_01705</name>
</gene>
<dbReference type="AlphaFoldDB" id="A0A1G2UXG1"/>
<dbReference type="PANTHER" id="PTHR37953:SF1">
    <property type="entry name" value="UPF0127 PROTEIN MJ1496"/>
    <property type="match status" value="1"/>
</dbReference>
<name>A0A1G2UXG1_9BACT</name>
<dbReference type="InterPro" id="IPR038695">
    <property type="entry name" value="Saro_0823-like_sf"/>
</dbReference>
<dbReference type="Pfam" id="PF02643">
    <property type="entry name" value="DUF192"/>
    <property type="match status" value="1"/>
</dbReference>
<sequence>MRNLFFLVLGLVIIFGSIFLVFRKDLINENQVKVIKVGEVSIQVEVVNTLETRARGLSGRKSLAENMGMLFVFDQSGKYGFWMKDMNFAIDIVWIDEGLQVIGITKEVTPETFPEVFYPPGPVRYVLELPSGKSRDFGIDIDQVVFLGTQSTQSE</sequence>
<organism evidence="1 2">
    <name type="scientific">Candidatus Zambryskibacteria bacterium RIFCSPLOWO2_12_FULL_45_14</name>
    <dbReference type="NCBI Taxonomy" id="1802778"/>
    <lineage>
        <taxon>Bacteria</taxon>
        <taxon>Candidatus Zambryskiibacteriota</taxon>
    </lineage>
</organism>
<comment type="caution">
    <text evidence="1">The sequence shown here is derived from an EMBL/GenBank/DDBJ whole genome shotgun (WGS) entry which is preliminary data.</text>
</comment>